<reference evidence="2 3" key="1">
    <citation type="journal article" date="2012" name="PLoS Pathog.">
        <title>Diverse lifestyles and strategies of plant pathogenesis encoded in the genomes of eighteen Dothideomycetes fungi.</title>
        <authorList>
            <person name="Ohm R.A."/>
            <person name="Feau N."/>
            <person name="Henrissat B."/>
            <person name="Schoch C.L."/>
            <person name="Horwitz B.A."/>
            <person name="Barry K.W."/>
            <person name="Condon B.J."/>
            <person name="Copeland A.C."/>
            <person name="Dhillon B."/>
            <person name="Glaser F."/>
            <person name="Hesse C.N."/>
            <person name="Kosti I."/>
            <person name="LaButti K."/>
            <person name="Lindquist E.A."/>
            <person name="Lucas S."/>
            <person name="Salamov A.A."/>
            <person name="Bradshaw R.E."/>
            <person name="Ciuffetti L."/>
            <person name="Hamelin R.C."/>
            <person name="Kema G.H.J."/>
            <person name="Lawrence C."/>
            <person name="Scott J.A."/>
            <person name="Spatafora J.W."/>
            <person name="Turgeon B.G."/>
            <person name="de Wit P.J.G.M."/>
            <person name="Zhong S."/>
            <person name="Goodwin S.B."/>
            <person name="Grigoriev I.V."/>
        </authorList>
    </citation>
    <scope>NUCLEOTIDE SEQUENCE [LARGE SCALE GENOMIC DNA]</scope>
    <source>
        <strain evidence="2 3">CIRAD86</strain>
    </source>
</reference>
<feature type="region of interest" description="Disordered" evidence="1">
    <location>
        <begin position="389"/>
        <end position="417"/>
    </location>
</feature>
<protein>
    <submittedName>
        <fullName evidence="2">Uncharacterized protein</fullName>
    </submittedName>
</protein>
<dbReference type="STRING" id="383855.M2ZD19"/>
<proteinExistence type="predicted"/>
<evidence type="ECO:0000256" key="1">
    <source>
        <dbReference type="SAM" id="MobiDB-lite"/>
    </source>
</evidence>
<sequence length="1115" mass="124488">MRKWHATEKSSYESIQRKGYRLGCTKAALKSMVKSSDSMRVSEPPPGTIMQTLQDCHESLGNPRNKAFSLTRQTAKSHIAMSQLGHTTFGYIPAPNPEASLILRRLERALGFPQKPPSWRQLTLLGHSHLLPRLLWAKLRIAFDKVKIGIDKITILGKTHQAGSRREMGCERWVAQGPVAQLDRAVASCDTWACCCSWPPGSLDCLGLGHRHAPLQYSGMKMATMFPRQGFIKLRLGAKSSIHEVKRIEGVGGFYWKFEDDGDAERNSVPFIQLQRKRQFQATLMDHYKLDASGSGSGFSSRRIEEESLLTQLRGSFEANERNAEYAAYIQHAIPPSTCKHCNHHRQLFSHADAIHTTRQSCIGHSATPIPLKLVRDYANIIDRGSADGIPSSDGMHSNSTASHKARHNNTACSTKQMRSKRIRGSYTLKEVVTGAAMRPTKAAYSYCPGEATPKYHRSHKTADADWDVRPDYGIHTSQNRHYLRRAVETSPCLQVKRCNTSLLWHVGHDLMRRVSIAYHMLAGQRLEMSINNVVRMCDKPRSDHCVALGSLQVRRFKRRSQIGRFDNLLPLQKGNVGELCRRLHVYREAICLYSFLGILYLVTLDTFLNREEIITQAGDRGPSITNLCLKHTSSLALSTAIKRHFKPLRRTLSFHLLPERLEILGRITTSGPRPESVATFAKQGIININGGVSVCFSPKLATEQSCTAISRVVVEDLCWLWRGRPPVTSGIADEPMGKPMKASCNDPSGLAVLMGGVFLKQIPRHPAFRCCLGSPVLNALRQGGRPALCRRYAKAGIIIHVLFVGGWLRPLCIRYDECIGKVFNGTVQLCMSRRDPKQGKTSSYEPQPRMPGGTPHLSTTYRIDIAFSIQVLYVLAAISYLIAKRLAHSRSHIIKSGREHDHVSLELSSISQNKSIPREENPLMPCRRVELACHEETPLATSAPGMGLSGRKCAYEHSRGGAISRFLQLGCVAMRPAYFPRCTTGCSTPRKHPIGVVVKTKWSAWFTEKMSAICSFSQFSSFRRGEPSSSTFCSGSLALYPLRRAPIGIVLLFAADISVVQYSPAQMWLQNAFCAIDDCELYIFPRVVAIVKSAERRDFAVCDVVTQIQRYPSS</sequence>
<organism evidence="2 3">
    <name type="scientific">Pseudocercospora fijiensis (strain CIRAD86)</name>
    <name type="common">Black leaf streak disease fungus</name>
    <name type="synonym">Mycosphaerella fijiensis</name>
    <dbReference type="NCBI Taxonomy" id="383855"/>
    <lineage>
        <taxon>Eukaryota</taxon>
        <taxon>Fungi</taxon>
        <taxon>Dikarya</taxon>
        <taxon>Ascomycota</taxon>
        <taxon>Pezizomycotina</taxon>
        <taxon>Dothideomycetes</taxon>
        <taxon>Dothideomycetidae</taxon>
        <taxon>Mycosphaerellales</taxon>
        <taxon>Mycosphaerellaceae</taxon>
        <taxon>Pseudocercospora</taxon>
    </lineage>
</organism>
<feature type="compositionally biased region" description="Polar residues" evidence="1">
    <location>
        <begin position="395"/>
        <end position="417"/>
    </location>
</feature>
<name>M2ZD19_PSEFD</name>
<dbReference type="KEGG" id="pfj:MYCFIDRAFT_180501"/>
<keyword evidence="3" id="KW-1185">Reference proteome</keyword>
<evidence type="ECO:0000313" key="3">
    <source>
        <dbReference type="Proteomes" id="UP000016932"/>
    </source>
</evidence>
<dbReference type="AlphaFoldDB" id="M2ZD19"/>
<dbReference type="HOGENOM" id="CLU_281192_0_0_1"/>
<dbReference type="VEuPathDB" id="FungiDB:MYCFIDRAFT_180501"/>
<dbReference type="RefSeq" id="XP_007932453.1">
    <property type="nucleotide sequence ID" value="XM_007934262.1"/>
</dbReference>
<gene>
    <name evidence="2" type="ORF">MYCFIDRAFT_180501</name>
</gene>
<dbReference type="EMBL" id="KB446572">
    <property type="protein sequence ID" value="EME77014.1"/>
    <property type="molecule type" value="Genomic_DNA"/>
</dbReference>
<dbReference type="GeneID" id="19334431"/>
<dbReference type="Proteomes" id="UP000016932">
    <property type="component" value="Unassembled WGS sequence"/>
</dbReference>
<dbReference type="OrthoDB" id="5599418at2759"/>
<accession>M2ZD19</accession>
<feature type="region of interest" description="Disordered" evidence="1">
    <location>
        <begin position="835"/>
        <end position="856"/>
    </location>
</feature>
<evidence type="ECO:0000313" key="2">
    <source>
        <dbReference type="EMBL" id="EME77014.1"/>
    </source>
</evidence>